<keyword evidence="13" id="KW-0511">Multifunctional enzyme</keyword>
<dbReference type="Gene3D" id="3.20.190.10">
    <property type="entry name" value="MutM-like, N-terminal"/>
    <property type="match status" value="1"/>
</dbReference>
<feature type="domain" description="Formamidopyrimidine-DNA glycosylase catalytic" evidence="18">
    <location>
        <begin position="2"/>
        <end position="124"/>
    </location>
</feature>
<evidence type="ECO:0000256" key="7">
    <source>
        <dbReference type="ARBA" id="ARBA00022771"/>
    </source>
</evidence>
<comment type="subunit">
    <text evidence="4">Monomer.</text>
</comment>
<dbReference type="PANTHER" id="PTHR22993:SF9">
    <property type="entry name" value="FORMAMIDOPYRIMIDINE-DNA GLYCOSYLASE"/>
    <property type="match status" value="1"/>
</dbReference>
<dbReference type="SMART" id="SM00898">
    <property type="entry name" value="Fapy_DNA_glyco"/>
    <property type="match status" value="1"/>
</dbReference>
<comment type="catalytic activity">
    <reaction evidence="1">
        <text>Hydrolysis of DNA containing ring-opened 7-methylguanine residues, releasing 2,6-diamino-4-hydroxy-5-(N-methyl)formamidopyrimidine.</text>
        <dbReference type="EC" id="3.2.2.23"/>
    </reaction>
</comment>
<dbReference type="InterPro" id="IPR000214">
    <property type="entry name" value="Znf_DNA_glyclase/AP_lyase"/>
</dbReference>
<dbReference type="GO" id="GO:0008270">
    <property type="term" value="F:zinc ion binding"/>
    <property type="evidence" value="ECO:0007669"/>
    <property type="project" value="UniProtKB-KW"/>
</dbReference>
<proteinExistence type="inferred from homology"/>
<dbReference type="OrthoDB" id="9800855at2"/>
<evidence type="ECO:0000259" key="18">
    <source>
        <dbReference type="PROSITE" id="PS51068"/>
    </source>
</evidence>
<comment type="similarity">
    <text evidence="3">Belongs to the FPG family.</text>
</comment>
<feature type="domain" description="FPG-type" evidence="17">
    <location>
        <begin position="263"/>
        <end position="297"/>
    </location>
</feature>
<dbReference type="Proteomes" id="UP000176288">
    <property type="component" value="Chromosome"/>
</dbReference>
<keyword evidence="7 16" id="KW-0863">Zinc-finger</keyword>
<dbReference type="PROSITE" id="PS51068">
    <property type="entry name" value="FPG_CAT"/>
    <property type="match status" value="1"/>
</dbReference>
<dbReference type="CDD" id="cd08966">
    <property type="entry name" value="EcFpg-like_N"/>
    <property type="match status" value="1"/>
</dbReference>
<dbReference type="STRING" id="1912795.BK816_05520"/>
<sequence length="307" mass="33979">MPELPEVETVRRGFHELVAGRQFSQVEVYRDRLVRTQLGGPSEFRARLLGQNIEGVARRGKFMWLALANGQAMVVHLGMSGQIRPLTKEQAAGPARRHERVRFWFQDATEELAGFSFIDQRTFGSLQVCDTVPTSDGFPAGWPLASTHLPLPAAKIARDLLDPYLDTAAVINNWKQRVAPIKTLLLAQNVVSGFGNIYADEALFAAKVRGTTPAGALSHKKLQDILDQGARIMTDSLSRGGTSFDALYVDVNGESGTFADYLQVYGRAKQPCRVCGQELKVIQLAKRSHHYCVSCQRSRSLPRLEGK</sequence>
<reference evidence="19 20" key="1">
    <citation type="submission" date="2016-10" db="EMBL/GenBank/DDBJ databases">
        <title>Actinomyces aegypiusis sp. nov., isolated from the Aegypius monachus in Qinghai Tibet Plateau China.</title>
        <authorList>
            <person name="Wang Y."/>
        </authorList>
    </citation>
    <scope>NUCLEOTIDE SEQUENCE [LARGE SCALE GENOMIC DNA]</scope>
    <source>
        <strain evidence="19 20">VUL4_3</strain>
    </source>
</reference>
<evidence type="ECO:0000256" key="8">
    <source>
        <dbReference type="ARBA" id="ARBA00022801"/>
    </source>
</evidence>
<dbReference type="GO" id="GO:0003690">
    <property type="term" value="F:double-stranded DNA binding"/>
    <property type="evidence" value="ECO:0007669"/>
    <property type="project" value="UniProtKB-ARBA"/>
</dbReference>
<evidence type="ECO:0000256" key="14">
    <source>
        <dbReference type="ARBA" id="ARBA00023295"/>
    </source>
</evidence>
<keyword evidence="5" id="KW-0479">Metal-binding</keyword>
<dbReference type="PANTHER" id="PTHR22993">
    <property type="entry name" value="FORMAMIDOPYRIMIDINE-DNA GLYCOSYLASE"/>
    <property type="match status" value="1"/>
</dbReference>
<dbReference type="InterPro" id="IPR020629">
    <property type="entry name" value="FPG_Glyclase"/>
</dbReference>
<dbReference type="SUPFAM" id="SSF57716">
    <property type="entry name" value="Glucocorticoid receptor-like (DNA-binding domain)"/>
    <property type="match status" value="1"/>
</dbReference>
<dbReference type="RefSeq" id="WP_071164284.1">
    <property type="nucleotide sequence ID" value="NZ_CP017812.1"/>
</dbReference>
<evidence type="ECO:0000256" key="16">
    <source>
        <dbReference type="PROSITE-ProRule" id="PRU00391"/>
    </source>
</evidence>
<dbReference type="KEGG" id="avu:BK816_05520"/>
<dbReference type="SUPFAM" id="SSF46946">
    <property type="entry name" value="S13-like H2TH domain"/>
    <property type="match status" value="1"/>
</dbReference>
<dbReference type="PROSITE" id="PS01242">
    <property type="entry name" value="ZF_FPG_1"/>
    <property type="match status" value="1"/>
</dbReference>
<comment type="catalytic activity">
    <reaction evidence="15">
        <text>2'-deoxyribonucleotide-(2'-deoxyribose 5'-phosphate)-2'-deoxyribonucleotide-DNA = a 3'-end 2'-deoxyribonucleotide-(2,3-dehydro-2,3-deoxyribose 5'-phosphate)-DNA + a 5'-end 5'-phospho-2'-deoxyribonucleoside-DNA + H(+)</text>
        <dbReference type="Rhea" id="RHEA:66592"/>
        <dbReference type="Rhea" id="RHEA-COMP:13180"/>
        <dbReference type="Rhea" id="RHEA-COMP:16897"/>
        <dbReference type="Rhea" id="RHEA-COMP:17067"/>
        <dbReference type="ChEBI" id="CHEBI:15378"/>
        <dbReference type="ChEBI" id="CHEBI:136412"/>
        <dbReference type="ChEBI" id="CHEBI:157695"/>
        <dbReference type="ChEBI" id="CHEBI:167181"/>
        <dbReference type="EC" id="4.2.99.18"/>
    </reaction>
</comment>
<evidence type="ECO:0000256" key="4">
    <source>
        <dbReference type="ARBA" id="ARBA00011245"/>
    </source>
</evidence>
<keyword evidence="10" id="KW-0238">DNA-binding</keyword>
<dbReference type="InterPro" id="IPR015887">
    <property type="entry name" value="DNA_glyclase_Znf_dom_DNA_BS"/>
</dbReference>
<comment type="cofactor">
    <cofactor evidence="2">
        <name>Zn(2+)</name>
        <dbReference type="ChEBI" id="CHEBI:29105"/>
    </cofactor>
</comment>
<accession>A0A1D9MKV6</accession>
<gene>
    <name evidence="19" type="ORF">BK816_05520</name>
</gene>
<evidence type="ECO:0000313" key="19">
    <source>
        <dbReference type="EMBL" id="AOZ72819.1"/>
    </source>
</evidence>
<dbReference type="GO" id="GO:0006284">
    <property type="term" value="P:base-excision repair"/>
    <property type="evidence" value="ECO:0007669"/>
    <property type="project" value="InterPro"/>
</dbReference>
<organism evidence="19 20">
    <name type="scientific">Boudabousia tangfeifanii</name>
    <dbReference type="NCBI Taxonomy" id="1912795"/>
    <lineage>
        <taxon>Bacteria</taxon>
        <taxon>Bacillati</taxon>
        <taxon>Actinomycetota</taxon>
        <taxon>Actinomycetes</taxon>
        <taxon>Actinomycetales</taxon>
        <taxon>Actinomycetaceae</taxon>
        <taxon>Boudabousia</taxon>
    </lineage>
</organism>
<evidence type="ECO:0000256" key="10">
    <source>
        <dbReference type="ARBA" id="ARBA00023125"/>
    </source>
</evidence>
<keyword evidence="8" id="KW-0378">Hydrolase</keyword>
<evidence type="ECO:0000256" key="6">
    <source>
        <dbReference type="ARBA" id="ARBA00022763"/>
    </source>
</evidence>
<evidence type="ECO:0000256" key="15">
    <source>
        <dbReference type="ARBA" id="ARBA00044632"/>
    </source>
</evidence>
<name>A0A1D9MKV6_9ACTO</name>
<dbReference type="SUPFAM" id="SSF81624">
    <property type="entry name" value="N-terminal domain of MutM-like DNA repair proteins"/>
    <property type="match status" value="1"/>
</dbReference>
<keyword evidence="9" id="KW-0862">Zinc</keyword>
<dbReference type="GO" id="GO:0140078">
    <property type="term" value="F:class I DNA-(apurinic or apyrimidinic site) endonuclease activity"/>
    <property type="evidence" value="ECO:0007669"/>
    <property type="project" value="UniProtKB-EC"/>
</dbReference>
<dbReference type="Pfam" id="PF06831">
    <property type="entry name" value="H2TH"/>
    <property type="match status" value="1"/>
</dbReference>
<dbReference type="FunFam" id="1.10.8.50:FF:000003">
    <property type="entry name" value="Formamidopyrimidine-DNA glycosylase"/>
    <property type="match status" value="1"/>
</dbReference>
<evidence type="ECO:0000256" key="5">
    <source>
        <dbReference type="ARBA" id="ARBA00022723"/>
    </source>
</evidence>
<dbReference type="NCBIfam" id="TIGR00577">
    <property type="entry name" value="fpg"/>
    <property type="match status" value="1"/>
</dbReference>
<evidence type="ECO:0000256" key="3">
    <source>
        <dbReference type="ARBA" id="ARBA00009409"/>
    </source>
</evidence>
<dbReference type="AlphaFoldDB" id="A0A1D9MKV6"/>
<evidence type="ECO:0000256" key="12">
    <source>
        <dbReference type="ARBA" id="ARBA00023239"/>
    </source>
</evidence>
<dbReference type="EMBL" id="CP017812">
    <property type="protein sequence ID" value="AOZ72819.1"/>
    <property type="molecule type" value="Genomic_DNA"/>
</dbReference>
<keyword evidence="12" id="KW-0456">Lyase</keyword>
<keyword evidence="11" id="KW-0234">DNA repair</keyword>
<dbReference type="PROSITE" id="PS51066">
    <property type="entry name" value="ZF_FPG_2"/>
    <property type="match status" value="1"/>
</dbReference>
<protein>
    <submittedName>
        <fullName evidence="19">DNA-formamidopyrimidine glycosylase</fullName>
    </submittedName>
</protein>
<dbReference type="InterPro" id="IPR012319">
    <property type="entry name" value="FPG_cat"/>
</dbReference>
<evidence type="ECO:0000256" key="11">
    <source>
        <dbReference type="ARBA" id="ARBA00023204"/>
    </source>
</evidence>
<keyword evidence="6" id="KW-0227">DNA damage</keyword>
<dbReference type="GO" id="GO:0034039">
    <property type="term" value="F:8-oxo-7,8-dihydroguanine DNA N-glycosylase activity"/>
    <property type="evidence" value="ECO:0007669"/>
    <property type="project" value="TreeGrafter"/>
</dbReference>
<evidence type="ECO:0000256" key="9">
    <source>
        <dbReference type="ARBA" id="ARBA00022833"/>
    </source>
</evidence>
<dbReference type="GO" id="GO:0006979">
    <property type="term" value="P:response to oxidative stress"/>
    <property type="evidence" value="ECO:0007669"/>
    <property type="project" value="UniProtKB-ARBA"/>
</dbReference>
<evidence type="ECO:0000256" key="13">
    <source>
        <dbReference type="ARBA" id="ARBA00023268"/>
    </source>
</evidence>
<evidence type="ECO:0000256" key="1">
    <source>
        <dbReference type="ARBA" id="ARBA00001668"/>
    </source>
</evidence>
<dbReference type="Gene3D" id="1.10.8.50">
    <property type="match status" value="1"/>
</dbReference>
<evidence type="ECO:0000256" key="2">
    <source>
        <dbReference type="ARBA" id="ARBA00001947"/>
    </source>
</evidence>
<dbReference type="GO" id="GO:0003684">
    <property type="term" value="F:damaged DNA binding"/>
    <property type="evidence" value="ECO:0007669"/>
    <property type="project" value="InterPro"/>
</dbReference>
<dbReference type="InterPro" id="IPR010979">
    <property type="entry name" value="Ribosomal_uS13-like_H2TH"/>
</dbReference>
<dbReference type="SMART" id="SM01232">
    <property type="entry name" value="H2TH"/>
    <property type="match status" value="1"/>
</dbReference>
<evidence type="ECO:0000313" key="20">
    <source>
        <dbReference type="Proteomes" id="UP000176288"/>
    </source>
</evidence>
<dbReference type="Pfam" id="PF01149">
    <property type="entry name" value="Fapy_DNA_glyco"/>
    <property type="match status" value="1"/>
</dbReference>
<evidence type="ECO:0000259" key="17">
    <source>
        <dbReference type="PROSITE" id="PS51066"/>
    </source>
</evidence>
<dbReference type="NCBIfam" id="NF002211">
    <property type="entry name" value="PRK01103.1"/>
    <property type="match status" value="1"/>
</dbReference>
<dbReference type="InterPro" id="IPR015886">
    <property type="entry name" value="H2TH_FPG"/>
</dbReference>
<keyword evidence="14" id="KW-0326">Glycosidase</keyword>
<keyword evidence="20" id="KW-1185">Reference proteome</keyword>
<dbReference type="InterPro" id="IPR035937">
    <property type="entry name" value="FPG_N"/>
</dbReference>